<reference evidence="1 2" key="1">
    <citation type="submission" date="2022-11" db="EMBL/GenBank/DDBJ databases">
        <title>Minimal conservation of predation-associated metabolite biosynthetic gene clusters underscores biosynthetic potential of Myxococcota including descriptions for ten novel species: Archangium lansinium sp. nov., Myxococcus landrumus sp. nov., Nannocystis bai.</title>
        <authorList>
            <person name="Ahearne A."/>
            <person name="Stevens C."/>
            <person name="Phillips K."/>
        </authorList>
    </citation>
    <scope>NUCLEOTIDE SEQUENCE [LARGE SCALE GENOMIC DNA]</scope>
    <source>
        <strain evidence="1 2">MIWBW</strain>
    </source>
</reference>
<comment type="caution">
    <text evidence="1">The sequence shown here is derived from an EMBL/GenBank/DDBJ whole genome shotgun (WGS) entry which is preliminary data.</text>
</comment>
<dbReference type="RefSeq" id="WP_267541208.1">
    <property type="nucleotide sequence ID" value="NZ_JAPNKA010000001.1"/>
</dbReference>
<dbReference type="Proteomes" id="UP001207654">
    <property type="component" value="Unassembled WGS sequence"/>
</dbReference>
<sequence>MSYAGGDTLVAKPVGGGKNIELAVGKQRIEAMYLDNLAFGDLQNQLAYTLTNPRSVKPSWLPF</sequence>
<proteinExistence type="predicted"/>
<keyword evidence="2" id="KW-1185">Reference proteome</keyword>
<organism evidence="1 2">
    <name type="scientific">Archangium lansingense</name>
    <dbReference type="NCBI Taxonomy" id="2995310"/>
    <lineage>
        <taxon>Bacteria</taxon>
        <taxon>Pseudomonadati</taxon>
        <taxon>Myxococcota</taxon>
        <taxon>Myxococcia</taxon>
        <taxon>Myxococcales</taxon>
        <taxon>Cystobacterineae</taxon>
        <taxon>Archangiaceae</taxon>
        <taxon>Archangium</taxon>
    </lineage>
</organism>
<accession>A0ABT4ALS5</accession>
<evidence type="ECO:0000313" key="1">
    <source>
        <dbReference type="EMBL" id="MCY1082649.1"/>
    </source>
</evidence>
<gene>
    <name evidence="1" type="ORF">OV287_50190</name>
</gene>
<evidence type="ECO:0000313" key="2">
    <source>
        <dbReference type="Proteomes" id="UP001207654"/>
    </source>
</evidence>
<name>A0ABT4ALS5_9BACT</name>
<dbReference type="EMBL" id="JAPNKA010000001">
    <property type="protein sequence ID" value="MCY1082649.1"/>
    <property type="molecule type" value="Genomic_DNA"/>
</dbReference>
<protein>
    <submittedName>
        <fullName evidence="1">Uncharacterized protein</fullName>
    </submittedName>
</protein>